<sequence length="657" mass="69576">MTDVPRVLRWVSLGVVVAGVVMGFLGALRTGTSWDEPFHVMRLRNYLDHGLFSLDWSSSPSDPESNTVVYGPVAMLLLHGLGVLSGVEHANTVSTSPAAYEVRHVGVFLIGMAGTAAAAAITRILLGSWRWGLVTAATLLALPMWTGHLMFNIKDVPVATGYTVTTLALIAMVAPVHGNRLLRVTGLAAGVVLMVGTRPAMFSAVLAGVAILAVGVLATGRFGNGRTALAEAASGVVVAALALLAIYPKVFSDPFNLLQSAEQSAHFRGGSEAAVAYVPFFVAAQVPLLLQGFFVVGLVAVIGFARSSWRTDPEQTTRYTLVLAQLLALPLVAVLKQSDLYNGLRQLLFASPAWAIIATLGLARAVRWARERGRTRILGGIAAAALVLPVLDQVSLFPYQYTYYNAALDATNVHVPSDYWRVSTRELIGSLPRNGQIVCSPTRVGDTAYRFAQDTSVDCRTDELGPLASRWSAEGLSTNELLPHDAFYVIVDRGHPTPGNCTRLASVDRTRHLRTLSMTYAARCTLPAPTLGSAPVVFTRAADSDMAPDLWGYAPEGWVSRGTTSAITAPGASAALAFRVPADCTADGCTLTAHADAPLDLVADLDGTSVALTRTDAGFTVALPAGTGTAWITLHRTSGAPLGLRVHELHLAPTNKE</sequence>
<dbReference type="Proteomes" id="UP000277094">
    <property type="component" value="Unassembled WGS sequence"/>
</dbReference>
<feature type="transmembrane region" description="Helical" evidence="1">
    <location>
        <begin position="158"/>
        <end position="178"/>
    </location>
</feature>
<name>A0A3N0DSR1_9ACTN</name>
<accession>A0A3N0DSR1</accession>
<feature type="transmembrane region" description="Helical" evidence="1">
    <location>
        <begin position="7"/>
        <end position="28"/>
    </location>
</feature>
<protein>
    <recommendedName>
        <fullName evidence="4">Glycosyltransferase RgtA/B/C/D-like domain-containing protein</fullName>
    </recommendedName>
</protein>
<feature type="transmembrane region" description="Helical" evidence="1">
    <location>
        <begin position="347"/>
        <end position="366"/>
    </location>
</feature>
<evidence type="ECO:0000256" key="1">
    <source>
        <dbReference type="SAM" id="Phobius"/>
    </source>
</evidence>
<keyword evidence="1" id="KW-0472">Membrane</keyword>
<gene>
    <name evidence="2" type="ORF">EFL95_06225</name>
</gene>
<proteinExistence type="predicted"/>
<evidence type="ECO:0000313" key="3">
    <source>
        <dbReference type="Proteomes" id="UP000277094"/>
    </source>
</evidence>
<dbReference type="EMBL" id="RJSG01000002">
    <property type="protein sequence ID" value="RNL78677.1"/>
    <property type="molecule type" value="Genomic_DNA"/>
</dbReference>
<keyword evidence="1" id="KW-0812">Transmembrane</keyword>
<reference evidence="2 3" key="1">
    <citation type="submission" date="2018-11" db="EMBL/GenBank/DDBJ databases">
        <authorList>
            <person name="Li F."/>
        </authorList>
    </citation>
    <scope>NUCLEOTIDE SEQUENCE [LARGE SCALE GENOMIC DNA]</scope>
    <source>
        <strain evidence="2 3">KIS18-7</strain>
    </source>
</reference>
<keyword evidence="1" id="KW-1133">Transmembrane helix</keyword>
<feature type="transmembrane region" description="Helical" evidence="1">
    <location>
        <begin position="378"/>
        <end position="399"/>
    </location>
</feature>
<evidence type="ECO:0000313" key="2">
    <source>
        <dbReference type="EMBL" id="RNL78677.1"/>
    </source>
</evidence>
<feature type="transmembrane region" description="Helical" evidence="1">
    <location>
        <begin position="198"/>
        <end position="217"/>
    </location>
</feature>
<feature type="transmembrane region" description="Helical" evidence="1">
    <location>
        <begin position="67"/>
        <end position="84"/>
    </location>
</feature>
<feature type="transmembrane region" description="Helical" evidence="1">
    <location>
        <begin position="229"/>
        <end position="247"/>
    </location>
</feature>
<feature type="transmembrane region" description="Helical" evidence="1">
    <location>
        <begin position="317"/>
        <end position="335"/>
    </location>
</feature>
<feature type="transmembrane region" description="Helical" evidence="1">
    <location>
        <begin position="131"/>
        <end position="151"/>
    </location>
</feature>
<organism evidence="2 3">
    <name type="scientific">Nocardioides marmorisolisilvae</name>
    <dbReference type="NCBI Taxonomy" id="1542737"/>
    <lineage>
        <taxon>Bacteria</taxon>
        <taxon>Bacillati</taxon>
        <taxon>Actinomycetota</taxon>
        <taxon>Actinomycetes</taxon>
        <taxon>Propionibacteriales</taxon>
        <taxon>Nocardioidaceae</taxon>
        <taxon>Nocardioides</taxon>
    </lineage>
</organism>
<feature type="transmembrane region" description="Helical" evidence="1">
    <location>
        <begin position="105"/>
        <end position="125"/>
    </location>
</feature>
<dbReference type="AlphaFoldDB" id="A0A3N0DSR1"/>
<evidence type="ECO:0008006" key="4">
    <source>
        <dbReference type="Google" id="ProtNLM"/>
    </source>
</evidence>
<comment type="caution">
    <text evidence="2">The sequence shown here is derived from an EMBL/GenBank/DDBJ whole genome shotgun (WGS) entry which is preliminary data.</text>
</comment>
<feature type="transmembrane region" description="Helical" evidence="1">
    <location>
        <begin position="277"/>
        <end position="305"/>
    </location>
</feature>
<keyword evidence="3" id="KW-1185">Reference proteome</keyword>